<dbReference type="InterPro" id="IPR015943">
    <property type="entry name" value="WD40/YVTN_repeat-like_dom_sf"/>
</dbReference>
<gene>
    <name evidence="6" type="primary">SRO7</name>
    <name evidence="6" type="ORF">OHK93_000109</name>
</gene>
<feature type="non-terminal residue" evidence="6">
    <location>
        <position position="977"/>
    </location>
</feature>
<feature type="compositionally biased region" description="Basic and acidic residues" evidence="4">
    <location>
        <begin position="951"/>
        <end position="964"/>
    </location>
</feature>
<dbReference type="Proteomes" id="UP001161017">
    <property type="component" value="Unassembled WGS sequence"/>
</dbReference>
<dbReference type="Gene3D" id="2.130.10.10">
    <property type="entry name" value="YVTN repeat-like/Quinoprotein amine dehydrogenase"/>
    <property type="match status" value="1"/>
</dbReference>
<dbReference type="AlphaFoldDB" id="A0AA43QE84"/>
<feature type="compositionally biased region" description="Polar residues" evidence="4">
    <location>
        <begin position="909"/>
        <end position="923"/>
    </location>
</feature>
<accession>A0AA43QE84</accession>
<evidence type="ECO:0000259" key="5">
    <source>
        <dbReference type="Pfam" id="PF08596"/>
    </source>
</evidence>
<dbReference type="InterPro" id="IPR036322">
    <property type="entry name" value="WD40_repeat_dom_sf"/>
</dbReference>
<reference evidence="6" key="1">
    <citation type="journal article" date="2023" name="Genome Biol. Evol.">
        <title>First Whole Genome Sequence and Flow Cytometry Genome Size Data for the Lichen-Forming Fungus Ramalina farinacea (Ascomycota).</title>
        <authorList>
            <person name="Llewellyn T."/>
            <person name="Mian S."/>
            <person name="Hill R."/>
            <person name="Leitch I.J."/>
            <person name="Gaya E."/>
        </authorList>
    </citation>
    <scope>NUCLEOTIDE SEQUENCE</scope>
    <source>
        <strain evidence="6">LIQ254RAFAR</strain>
    </source>
</reference>
<evidence type="ECO:0000313" key="7">
    <source>
        <dbReference type="Proteomes" id="UP001161017"/>
    </source>
</evidence>
<evidence type="ECO:0000256" key="2">
    <source>
        <dbReference type="ARBA" id="ARBA00022483"/>
    </source>
</evidence>
<organism evidence="6 7">
    <name type="scientific">Ramalina farinacea</name>
    <dbReference type="NCBI Taxonomy" id="258253"/>
    <lineage>
        <taxon>Eukaryota</taxon>
        <taxon>Fungi</taxon>
        <taxon>Dikarya</taxon>
        <taxon>Ascomycota</taxon>
        <taxon>Pezizomycotina</taxon>
        <taxon>Lecanoromycetes</taxon>
        <taxon>OSLEUM clade</taxon>
        <taxon>Lecanoromycetidae</taxon>
        <taxon>Lecanorales</taxon>
        <taxon>Lecanorineae</taxon>
        <taxon>Ramalinaceae</taxon>
        <taxon>Ramalina</taxon>
    </lineage>
</organism>
<feature type="repeat" description="WD" evidence="3">
    <location>
        <begin position="233"/>
        <end position="262"/>
    </location>
</feature>
<evidence type="ECO:0000313" key="6">
    <source>
        <dbReference type="EMBL" id="MDI1484975.1"/>
    </source>
</evidence>
<evidence type="ECO:0000256" key="3">
    <source>
        <dbReference type="PROSITE-ProRule" id="PRU00221"/>
    </source>
</evidence>
<dbReference type="PROSITE" id="PS50082">
    <property type="entry name" value="WD_REPEATS_2"/>
    <property type="match status" value="1"/>
</dbReference>
<protein>
    <submittedName>
        <fullName evidence="6">Lethal(2) giant larvae sro7</fullName>
    </submittedName>
</protein>
<dbReference type="GO" id="GO:0005886">
    <property type="term" value="C:plasma membrane"/>
    <property type="evidence" value="ECO:0007669"/>
    <property type="project" value="TreeGrafter"/>
</dbReference>
<feature type="domain" description="Lethal giant larvae (Lgl)-like C-terminal" evidence="5">
    <location>
        <begin position="505"/>
        <end position="893"/>
    </location>
</feature>
<dbReference type="GO" id="GO:0045159">
    <property type="term" value="F:myosin II binding"/>
    <property type="evidence" value="ECO:0007669"/>
    <property type="project" value="TreeGrafter"/>
</dbReference>
<dbReference type="InterPro" id="IPR001680">
    <property type="entry name" value="WD40_rpt"/>
</dbReference>
<dbReference type="EMBL" id="JAPUFD010000001">
    <property type="protein sequence ID" value="MDI1484975.1"/>
    <property type="molecule type" value="Genomic_DNA"/>
</dbReference>
<dbReference type="GO" id="GO:0006887">
    <property type="term" value="P:exocytosis"/>
    <property type="evidence" value="ECO:0007669"/>
    <property type="project" value="UniProtKB-KW"/>
</dbReference>
<comment type="similarity">
    <text evidence="1">Belongs to the WD repeat L(2)GL family.</text>
</comment>
<dbReference type="InterPro" id="IPR013905">
    <property type="entry name" value="Lgl_C_dom"/>
</dbReference>
<dbReference type="SUPFAM" id="SSF50978">
    <property type="entry name" value="WD40 repeat-like"/>
    <property type="match status" value="2"/>
</dbReference>
<comment type="caution">
    <text evidence="6">The sequence shown here is derived from an EMBL/GenBank/DDBJ whole genome shotgun (WGS) entry which is preliminary data.</text>
</comment>
<proteinExistence type="inferred from homology"/>
<keyword evidence="7" id="KW-1185">Reference proteome</keyword>
<evidence type="ECO:0000256" key="4">
    <source>
        <dbReference type="SAM" id="MobiDB-lite"/>
    </source>
</evidence>
<dbReference type="Pfam" id="PF08596">
    <property type="entry name" value="Lgl_C"/>
    <property type="match status" value="1"/>
</dbReference>
<dbReference type="GO" id="GO:0006893">
    <property type="term" value="P:Golgi to plasma membrane transport"/>
    <property type="evidence" value="ECO:0007669"/>
    <property type="project" value="TreeGrafter"/>
</dbReference>
<dbReference type="GO" id="GO:0005096">
    <property type="term" value="F:GTPase activator activity"/>
    <property type="evidence" value="ECO:0007669"/>
    <property type="project" value="TreeGrafter"/>
</dbReference>
<sequence>MAHFLRGKQAGIQRDFSAGLDPQLFALDEVTRYGVNSQLSAIAYDPVQSLLAVGTNESKFGSGQIYVFGQKRVSVTLKLPRKASVKTLQFCADKLISVDTKNDLSIFSLETTRVLTSYSPPGAITCIATDPVLDYALIGLQNDEGEVIAYDLDRQNLAPFRIPNLWREQNPKSRFQPVVTLSFHPRHIGNLLIGYSDGAVVFSFQLNKATRFFKYDGPPGGPGGAARLTQTLWHPTGTFIFGGYEDSTFVIWDAKDGRQILARTLDGTDSGPTQPTPGTGRGTFAVREPLFKVAWCAKENPDDTGLLFAGGRPTTEANKGLTFLDLGPTPVYATSSWQVLTDHFVKPKRQHILPTPPNAEVVDFCLIPRKSPYFTGASDPIAVIAILASGEMVTMSFPSGHPISPTNQLHISLSFVHPFVDKISMGYVDRTKWLGLVESRSKGPPFLKGGAEAKRSLMRYAHRNILQTAHADGTIRLYDAGHGDEVENEDVLQIDVARAIGRYENIDVACMSMAGATAEFAVGLRTGEVAIFRWDRNSNYGRDVPHKENHAFGLENITDRAEPNMKEGLSPLTLLDQQQGCVSALKMSDVGFVCAGFEGGSVAVIDLRGPAVIFDASLADLGHTGAKRSSFRRQTVGQQGVEWPTVIEFGVMSLEGEDYSSILIFVGTSTGRLVTFKLLPEASGGYSVKLAGSCSVDDKVISLTPINVDTGEPAIATPEVVGSLRTGARVNGSLLAVTSTGARIFKPVAAKGAHKSWDDSVCYQAAVARFEAHTYALVGLFGDGTAKAFSIPGLKELASVDVSYVLDIRRLADDIMTPTGFIFGWTGPSEIVALNVFGSGQDLTRSLDKLFNPEALIPPRPTISNLQWISGTTYVTPADMDKLIGGPDRPPSKRMVEQMRADEHAQRMSARQNVASSSSQQPPGRQEEGYWAYMQRQIQERTDNLGITGDNMDRLEDNSEGFSKDVNKFIKDQKKAA</sequence>
<feature type="region of interest" description="Disordered" evidence="4">
    <location>
        <begin position="879"/>
        <end position="964"/>
    </location>
</feature>
<dbReference type="GO" id="GO:0019905">
    <property type="term" value="F:syntaxin binding"/>
    <property type="evidence" value="ECO:0007669"/>
    <property type="project" value="TreeGrafter"/>
</dbReference>
<feature type="compositionally biased region" description="Basic and acidic residues" evidence="4">
    <location>
        <begin position="890"/>
        <end position="906"/>
    </location>
</feature>
<dbReference type="PANTHER" id="PTHR10241">
    <property type="entry name" value="LETHAL 2 GIANT LARVAE PROTEIN"/>
    <property type="match status" value="1"/>
</dbReference>
<dbReference type="PANTHER" id="PTHR10241:SF25">
    <property type="entry name" value="TOMOSYN, ISOFORM C"/>
    <property type="match status" value="1"/>
</dbReference>
<keyword evidence="2" id="KW-0268">Exocytosis</keyword>
<name>A0AA43QE84_9LECA</name>
<keyword evidence="3" id="KW-0853">WD repeat</keyword>
<dbReference type="SMART" id="SM00320">
    <property type="entry name" value="WD40"/>
    <property type="match status" value="4"/>
</dbReference>
<dbReference type="GO" id="GO:0005737">
    <property type="term" value="C:cytoplasm"/>
    <property type="evidence" value="ECO:0007669"/>
    <property type="project" value="TreeGrafter"/>
</dbReference>
<evidence type="ECO:0000256" key="1">
    <source>
        <dbReference type="ARBA" id="ARBA00008070"/>
    </source>
</evidence>